<gene>
    <name evidence="2" type="ORF">GDO78_000152</name>
</gene>
<feature type="region of interest" description="Disordered" evidence="1">
    <location>
        <begin position="1"/>
        <end position="66"/>
    </location>
</feature>
<evidence type="ECO:0000256" key="1">
    <source>
        <dbReference type="SAM" id="MobiDB-lite"/>
    </source>
</evidence>
<reference evidence="2" key="1">
    <citation type="thesis" date="2020" institute="ProQuest LLC" country="789 East Eisenhower Parkway, Ann Arbor, MI, USA">
        <title>Comparative Genomics and Chromosome Evolution.</title>
        <authorList>
            <person name="Mudd A.B."/>
        </authorList>
    </citation>
    <scope>NUCLEOTIDE SEQUENCE</scope>
    <source>
        <strain evidence="2">HN-11 Male</strain>
        <tissue evidence="2">Kidney and liver</tissue>
    </source>
</reference>
<evidence type="ECO:0000313" key="2">
    <source>
        <dbReference type="EMBL" id="KAG9491497.1"/>
    </source>
</evidence>
<protein>
    <submittedName>
        <fullName evidence="2">Uncharacterized protein</fullName>
    </submittedName>
</protein>
<name>A0A8J6KFW9_ELECQ</name>
<comment type="caution">
    <text evidence="2">The sequence shown here is derived from an EMBL/GenBank/DDBJ whole genome shotgun (WGS) entry which is preliminary data.</text>
</comment>
<dbReference type="Proteomes" id="UP000770717">
    <property type="component" value="Unassembled WGS sequence"/>
</dbReference>
<organism evidence="2 3">
    <name type="scientific">Eleutherodactylus coqui</name>
    <name type="common">Puerto Rican coqui</name>
    <dbReference type="NCBI Taxonomy" id="57060"/>
    <lineage>
        <taxon>Eukaryota</taxon>
        <taxon>Metazoa</taxon>
        <taxon>Chordata</taxon>
        <taxon>Craniata</taxon>
        <taxon>Vertebrata</taxon>
        <taxon>Euteleostomi</taxon>
        <taxon>Amphibia</taxon>
        <taxon>Batrachia</taxon>
        <taxon>Anura</taxon>
        <taxon>Neobatrachia</taxon>
        <taxon>Hyloidea</taxon>
        <taxon>Eleutherodactylidae</taxon>
        <taxon>Eleutherodactylinae</taxon>
        <taxon>Eleutherodactylus</taxon>
        <taxon>Eleutherodactylus</taxon>
    </lineage>
</organism>
<proteinExistence type="predicted"/>
<feature type="compositionally biased region" description="Basic and acidic residues" evidence="1">
    <location>
        <begin position="21"/>
        <end position="31"/>
    </location>
</feature>
<feature type="compositionally biased region" description="Polar residues" evidence="1">
    <location>
        <begin position="7"/>
        <end position="20"/>
    </location>
</feature>
<dbReference type="EMBL" id="WNTK01000001">
    <property type="protein sequence ID" value="KAG9491497.1"/>
    <property type="molecule type" value="Genomic_DNA"/>
</dbReference>
<keyword evidence="3" id="KW-1185">Reference proteome</keyword>
<dbReference type="AlphaFoldDB" id="A0A8J6KFW9"/>
<evidence type="ECO:0000313" key="3">
    <source>
        <dbReference type="Proteomes" id="UP000770717"/>
    </source>
</evidence>
<accession>A0A8J6KFW9</accession>
<feature type="compositionally biased region" description="Low complexity" evidence="1">
    <location>
        <begin position="48"/>
        <end position="66"/>
    </location>
</feature>
<sequence>MTAPAAGSSSGHSEDTAVQTEETRSYSHDSTEGVEDCEQPPRKRRSKVAAAQSSAASDSAAKQSED</sequence>